<sequence>METNENAKKTHRDDEEDSKEDFREKAGVYASSSAAQQQQQQQNQERTFTHVFDLADKYAQTRIAHEEKTREAMMSIARARYSLGAVGWEAVANDVEAKKTSAKCCVAKVTSSSSDDDDERDAFRAVFITDDDDEEEKKEGEEEDEQTTKRSNNKSFGRRRRRQKAVYQARAVIEKFRELTKASAEVLSLKSALGREVERYERQYLTAAAAAATAR</sequence>
<keyword evidence="3" id="KW-1185">Reference proteome</keyword>
<protein>
    <submittedName>
        <fullName evidence="2">Uncharacterized protein</fullName>
    </submittedName>
</protein>
<dbReference type="AlphaFoldDB" id="K8EQY0"/>
<gene>
    <name evidence="2" type="ORF">Bathy02g05330</name>
</gene>
<feature type="region of interest" description="Disordered" evidence="1">
    <location>
        <begin position="128"/>
        <end position="165"/>
    </location>
</feature>
<feature type="region of interest" description="Disordered" evidence="1">
    <location>
        <begin position="1"/>
        <end position="45"/>
    </location>
</feature>
<dbReference type="GeneID" id="19017646"/>
<evidence type="ECO:0000256" key="1">
    <source>
        <dbReference type="SAM" id="MobiDB-lite"/>
    </source>
</evidence>
<accession>K8EQY0</accession>
<feature type="compositionally biased region" description="Basic and acidic residues" evidence="1">
    <location>
        <begin position="1"/>
        <end position="13"/>
    </location>
</feature>
<dbReference type="RefSeq" id="XP_007514585.1">
    <property type="nucleotide sequence ID" value="XM_007514523.1"/>
</dbReference>
<evidence type="ECO:0000313" key="2">
    <source>
        <dbReference type="EMBL" id="CCO14825.1"/>
    </source>
</evidence>
<feature type="compositionally biased region" description="Low complexity" evidence="1">
    <location>
        <begin position="30"/>
        <end position="42"/>
    </location>
</feature>
<dbReference type="EMBL" id="FO082277">
    <property type="protein sequence ID" value="CCO14825.1"/>
    <property type="molecule type" value="Genomic_DNA"/>
</dbReference>
<feature type="compositionally biased region" description="Acidic residues" evidence="1">
    <location>
        <begin position="129"/>
        <end position="145"/>
    </location>
</feature>
<proteinExistence type="predicted"/>
<evidence type="ECO:0000313" key="3">
    <source>
        <dbReference type="Proteomes" id="UP000198341"/>
    </source>
</evidence>
<reference evidence="2 3" key="1">
    <citation type="submission" date="2011-10" db="EMBL/GenBank/DDBJ databases">
        <authorList>
            <person name="Genoscope - CEA"/>
        </authorList>
    </citation>
    <scope>NUCLEOTIDE SEQUENCE [LARGE SCALE GENOMIC DNA]</scope>
    <source>
        <strain evidence="2 3">RCC 1105</strain>
    </source>
</reference>
<dbReference type="Proteomes" id="UP000198341">
    <property type="component" value="Chromosome 2"/>
</dbReference>
<organism evidence="2 3">
    <name type="scientific">Bathycoccus prasinos</name>
    <dbReference type="NCBI Taxonomy" id="41875"/>
    <lineage>
        <taxon>Eukaryota</taxon>
        <taxon>Viridiplantae</taxon>
        <taxon>Chlorophyta</taxon>
        <taxon>Mamiellophyceae</taxon>
        <taxon>Mamiellales</taxon>
        <taxon>Bathycoccaceae</taxon>
        <taxon>Bathycoccus</taxon>
    </lineage>
</organism>
<name>K8EQY0_9CHLO</name>
<dbReference type="KEGG" id="bpg:Bathy02g05330"/>